<proteinExistence type="inferred from homology"/>
<dbReference type="GO" id="GO:0030170">
    <property type="term" value="F:pyridoxal phosphate binding"/>
    <property type="evidence" value="ECO:0007669"/>
    <property type="project" value="UniProtKB-UniRule"/>
</dbReference>
<dbReference type="OrthoDB" id="7624112at2"/>
<feature type="modified residue" description="N6-(pyridoxal phosphate)lysine" evidence="7">
    <location>
        <position position="81"/>
    </location>
</feature>
<dbReference type="GO" id="GO:0005737">
    <property type="term" value="C:cytoplasm"/>
    <property type="evidence" value="ECO:0007669"/>
    <property type="project" value="UniProtKB-SubCell"/>
</dbReference>
<dbReference type="PANTHER" id="PTHR10314">
    <property type="entry name" value="CYSTATHIONINE BETA-SYNTHASE"/>
    <property type="match status" value="1"/>
</dbReference>
<protein>
    <recommendedName>
        <fullName evidence="7">L-cysteine desulfhydrase Cds1</fullName>
        <ecNumber evidence="7">4.4.1.1</ecNumber>
    </recommendedName>
</protein>
<comment type="function">
    <text evidence="6">A cysteine desulfhydrase that generates hydrogen sulfide, H(2)S. The H(2)S produced by this enzyme stimulates respiration in M.tuberculosis, mediated primarily via cytochrome bd with a lesser contribution from cytochrome bc1/aa3. H(2)S modulates the balance between respiration and glycolysis, and also contributes to redox homeostasis. Probably eliminates toxic levels of Cys (which can induce oxidative stress).</text>
</comment>
<feature type="domain" description="Tryptophan synthase beta chain-like PALP" evidence="8">
    <location>
        <begin position="51"/>
        <end position="342"/>
    </location>
</feature>
<organism evidence="9 10">
    <name type="scientific">Azospirillum thermophilum</name>
    <dbReference type="NCBI Taxonomy" id="2202148"/>
    <lineage>
        <taxon>Bacteria</taxon>
        <taxon>Pseudomonadati</taxon>
        <taxon>Pseudomonadota</taxon>
        <taxon>Alphaproteobacteria</taxon>
        <taxon>Rhodospirillales</taxon>
        <taxon>Azospirillaceae</taxon>
        <taxon>Azospirillum</taxon>
    </lineage>
</organism>
<dbReference type="InterPro" id="IPR050214">
    <property type="entry name" value="Cys_Synth/Cystath_Beta-Synth"/>
</dbReference>
<name>A0A2S2CN47_9PROT</name>
<evidence type="ECO:0000256" key="6">
    <source>
        <dbReference type="ARBA" id="ARBA00055251"/>
    </source>
</evidence>
<dbReference type="GO" id="GO:0016829">
    <property type="term" value="F:lyase activity"/>
    <property type="evidence" value="ECO:0007669"/>
    <property type="project" value="UniProtKB-KW"/>
</dbReference>
<dbReference type="EMBL" id="CP029352">
    <property type="protein sequence ID" value="AWK85878.1"/>
    <property type="molecule type" value="Genomic_DNA"/>
</dbReference>
<dbReference type="InterPro" id="IPR001926">
    <property type="entry name" value="TrpB-like_PALP"/>
</dbReference>
<dbReference type="GO" id="GO:0019450">
    <property type="term" value="P:L-cysteine catabolic process to pyruvate"/>
    <property type="evidence" value="ECO:0007669"/>
    <property type="project" value="UniProtKB-UniRule"/>
</dbReference>
<comment type="similarity">
    <text evidence="7">Belongs to the cysteine synthase/cystathionine beta-synthase family. Cds1 subfamily.</text>
</comment>
<dbReference type="Gene3D" id="3.40.50.1100">
    <property type="match status" value="2"/>
</dbReference>
<keyword evidence="3 7" id="KW-0963">Cytoplasm</keyword>
<evidence type="ECO:0000256" key="1">
    <source>
        <dbReference type="ARBA" id="ARBA00001933"/>
    </source>
</evidence>
<evidence type="ECO:0000256" key="2">
    <source>
        <dbReference type="ARBA" id="ARBA00004496"/>
    </source>
</evidence>
<dbReference type="Pfam" id="PF00291">
    <property type="entry name" value="PALP"/>
    <property type="match status" value="1"/>
</dbReference>
<dbReference type="EC" id="4.4.1.1" evidence="7"/>
<gene>
    <name evidence="7" type="primary">cds1</name>
    <name evidence="9" type="ORF">DEW08_05400</name>
</gene>
<evidence type="ECO:0000256" key="7">
    <source>
        <dbReference type="HAMAP-Rule" id="MF_00868"/>
    </source>
</evidence>
<dbReference type="InterPro" id="IPR036052">
    <property type="entry name" value="TrpB-like_PALP_sf"/>
</dbReference>
<comment type="subcellular location">
    <subcellularLocation>
        <location evidence="2">Cytoplasm</location>
    </subcellularLocation>
</comment>
<evidence type="ECO:0000259" key="8">
    <source>
        <dbReference type="Pfam" id="PF00291"/>
    </source>
</evidence>
<reference evidence="10" key="1">
    <citation type="submission" date="2018-05" db="EMBL/GenBank/DDBJ databases">
        <title>Azospirillum thermophila sp. nov., a novel isolated from hot spring.</title>
        <authorList>
            <person name="Zhao Z."/>
        </authorList>
    </citation>
    <scope>NUCLEOTIDE SEQUENCE [LARGE SCALE GENOMIC DNA]</scope>
    <source>
        <strain evidence="10">CFH 70021</strain>
    </source>
</reference>
<evidence type="ECO:0000256" key="4">
    <source>
        <dbReference type="ARBA" id="ARBA00022898"/>
    </source>
</evidence>
<dbReference type="FunFam" id="3.40.50.1100:FF:000015">
    <property type="entry name" value="Cysteine synthase B"/>
    <property type="match status" value="1"/>
</dbReference>
<dbReference type="KEGG" id="azz:DEW08_05400"/>
<dbReference type="HAMAP" id="MF_00868">
    <property type="entry name" value="Cds1"/>
    <property type="match status" value="1"/>
</dbReference>
<dbReference type="AlphaFoldDB" id="A0A2S2CN47"/>
<evidence type="ECO:0000313" key="10">
    <source>
        <dbReference type="Proteomes" id="UP000245629"/>
    </source>
</evidence>
<comment type="cofactor">
    <cofactor evidence="1 7">
        <name>pyridoxal 5'-phosphate</name>
        <dbReference type="ChEBI" id="CHEBI:597326"/>
    </cofactor>
</comment>
<dbReference type="InterPro" id="IPR047586">
    <property type="entry name" value="Cds1"/>
</dbReference>
<accession>A0A2S2CN47</accession>
<keyword evidence="4 7" id="KW-0663">Pyridoxal phosphate</keyword>
<keyword evidence="5 7" id="KW-0456">Lyase</keyword>
<evidence type="ECO:0000313" key="9">
    <source>
        <dbReference type="EMBL" id="AWK85878.1"/>
    </source>
</evidence>
<evidence type="ECO:0000256" key="5">
    <source>
        <dbReference type="ARBA" id="ARBA00023239"/>
    </source>
</evidence>
<comment type="catalytic activity">
    <reaction evidence="7">
        <text>L-cysteine + H2O = hydrogen sulfide + pyruvate + NH4(+) + H(+)</text>
        <dbReference type="Rhea" id="RHEA:24931"/>
        <dbReference type="ChEBI" id="CHEBI:15361"/>
        <dbReference type="ChEBI" id="CHEBI:15377"/>
        <dbReference type="ChEBI" id="CHEBI:15378"/>
        <dbReference type="ChEBI" id="CHEBI:28938"/>
        <dbReference type="ChEBI" id="CHEBI:29919"/>
        <dbReference type="ChEBI" id="CHEBI:35235"/>
        <dbReference type="EC" id="4.4.1.1"/>
    </reaction>
</comment>
<keyword evidence="10" id="KW-1185">Reference proteome</keyword>
<comment type="function">
    <text evidence="7">A cysteine desulfhydrase that generates hydrogen sulfide, H(2)S. The H(2)S produced by this enzyme may modulate central metabolism.</text>
</comment>
<evidence type="ECO:0000256" key="3">
    <source>
        <dbReference type="ARBA" id="ARBA00022490"/>
    </source>
</evidence>
<dbReference type="Proteomes" id="UP000245629">
    <property type="component" value="Chromosome 1"/>
</dbReference>
<sequence length="381" mass="41616">MHAATQALSAPLPRTGQPLCLDFTPLPGRARCRWIERAIGILESDAACPSDTPLRKLEVPALSGIDIYLKDESVHPTGSLKHRVARSLLLFAICNGRIAEGTPVIEASSGSTAVSEAYFCRLLGLPFFAVMPRATSAEKVAAIALYGGQCHFVDSPQEIYAEAAGLAARLGGVYLDQFTYAERATDWRTGNIAQSIFEQMRRERHPVPEWIVMSAGTGGTASTIGRYIRYRHLQTRLCVPDAEHSAFYDGFVRHCPTATCRRGSRIEGIGRPRVEPSFIADVVDHMIKVPDVSSLAAMKVLSRRLGRPVGGSTGTNFFGLCWLAARMREAGQTGSLVTLICDSGERYRNTYYDEGWMRQAGFDTGPQEAAIEAFLQGRATL</sequence>
<dbReference type="SUPFAM" id="SSF53686">
    <property type="entry name" value="Tryptophan synthase beta subunit-like PLP-dependent enzymes"/>
    <property type="match status" value="1"/>
</dbReference>